<organism evidence="11 12">
    <name type="scientific">Cryobacterium shii</name>
    <dbReference type="NCBI Taxonomy" id="1259235"/>
    <lineage>
        <taxon>Bacteria</taxon>
        <taxon>Bacillati</taxon>
        <taxon>Actinomycetota</taxon>
        <taxon>Actinomycetes</taxon>
        <taxon>Micrococcales</taxon>
        <taxon>Microbacteriaceae</taxon>
        <taxon>Cryobacterium</taxon>
    </lineage>
</organism>
<reference evidence="11 12" key="1">
    <citation type="submission" date="2019-03" db="EMBL/GenBank/DDBJ databases">
        <title>Genomics of glacier-inhabiting Cryobacterium strains.</title>
        <authorList>
            <person name="Liu Q."/>
            <person name="Xin Y.-H."/>
        </authorList>
    </citation>
    <scope>NUCLEOTIDE SEQUENCE [LARGE SCALE GENOMIC DNA]</scope>
    <source>
        <strain evidence="12">TMT1-22</strain>
    </source>
</reference>
<dbReference type="EMBL" id="SOFY01000082">
    <property type="protein sequence ID" value="TFC41999.1"/>
    <property type="molecule type" value="Genomic_DNA"/>
</dbReference>
<evidence type="ECO:0000256" key="4">
    <source>
        <dbReference type="ARBA" id="ARBA00022692"/>
    </source>
</evidence>
<evidence type="ECO:0000256" key="7">
    <source>
        <dbReference type="ARBA" id="ARBA00023010"/>
    </source>
</evidence>
<comment type="caution">
    <text evidence="11">The sequence shown here is derived from an EMBL/GenBank/DDBJ whole genome shotgun (WGS) entry which is preliminary data.</text>
</comment>
<sequence length="73" mass="7831">MLNNLTGWHFLIILVIVLLLFGAPKLPGLARSLGQSMKIFKNEIKSDKDETDLAPHADGSTKAAGPSDPTTKS</sequence>
<evidence type="ECO:0000256" key="3">
    <source>
        <dbReference type="ARBA" id="ARBA00022475"/>
    </source>
</evidence>
<feature type="transmembrane region" description="Helical" evidence="9">
    <location>
        <begin position="6"/>
        <end position="23"/>
    </location>
</feature>
<evidence type="ECO:0000256" key="8">
    <source>
        <dbReference type="ARBA" id="ARBA00023136"/>
    </source>
</evidence>
<evidence type="ECO:0000256" key="6">
    <source>
        <dbReference type="ARBA" id="ARBA00022989"/>
    </source>
</evidence>
<dbReference type="Gene3D" id="1.20.5.3310">
    <property type="match status" value="1"/>
</dbReference>
<feature type="region of interest" description="Disordered" evidence="10">
    <location>
        <begin position="49"/>
        <end position="73"/>
    </location>
</feature>
<keyword evidence="6 9" id="KW-1133">Transmembrane helix</keyword>
<gene>
    <name evidence="9 11" type="primary">tatA</name>
    <name evidence="11" type="ORF">E3O49_14920</name>
</gene>
<keyword evidence="7 9" id="KW-0811">Translocation</keyword>
<dbReference type="HAMAP" id="MF_00236">
    <property type="entry name" value="TatA_E"/>
    <property type="match status" value="1"/>
</dbReference>
<evidence type="ECO:0000313" key="12">
    <source>
        <dbReference type="Proteomes" id="UP000297403"/>
    </source>
</evidence>
<dbReference type="GO" id="GO:0033281">
    <property type="term" value="C:TAT protein transport complex"/>
    <property type="evidence" value="ECO:0007669"/>
    <property type="project" value="UniProtKB-UniRule"/>
</dbReference>
<dbReference type="InterPro" id="IPR003369">
    <property type="entry name" value="TatA/B/E"/>
</dbReference>
<dbReference type="RefSeq" id="WP_134367177.1">
    <property type="nucleotide sequence ID" value="NZ_SOFY01000082.1"/>
</dbReference>
<evidence type="ECO:0000256" key="9">
    <source>
        <dbReference type="HAMAP-Rule" id="MF_00236"/>
    </source>
</evidence>
<dbReference type="Pfam" id="PF02416">
    <property type="entry name" value="TatA_B_E"/>
    <property type="match status" value="1"/>
</dbReference>
<comment type="function">
    <text evidence="9">Part of the twin-arginine translocation (Tat) system that transports large folded proteins containing a characteristic twin-arginine motif in their signal peptide across membranes. TatA could form the protein-conducting channel of the Tat system.</text>
</comment>
<comment type="similarity">
    <text evidence="9">Belongs to the TatA/E family.</text>
</comment>
<evidence type="ECO:0000313" key="11">
    <source>
        <dbReference type="EMBL" id="TFC41999.1"/>
    </source>
</evidence>
<keyword evidence="12" id="KW-1185">Reference proteome</keyword>
<keyword evidence="5 9" id="KW-0653">Protein transport</keyword>
<evidence type="ECO:0000256" key="5">
    <source>
        <dbReference type="ARBA" id="ARBA00022927"/>
    </source>
</evidence>
<keyword evidence="2 9" id="KW-0813">Transport</keyword>
<dbReference type="PANTHER" id="PTHR42982:SF8">
    <property type="entry name" value="SEC-INDEPENDENT PROTEIN TRANSLOCASE PROTEIN TATA"/>
    <property type="match status" value="1"/>
</dbReference>
<dbReference type="InterPro" id="IPR006312">
    <property type="entry name" value="TatA/E"/>
</dbReference>
<protein>
    <recommendedName>
        <fullName evidence="9">Sec-independent protein translocase protein TatA</fullName>
    </recommendedName>
</protein>
<dbReference type="GO" id="GO:0043953">
    <property type="term" value="P:protein transport by the Tat complex"/>
    <property type="evidence" value="ECO:0007669"/>
    <property type="project" value="UniProtKB-UniRule"/>
</dbReference>
<comment type="subunit">
    <text evidence="9">The Tat system comprises two distinct complexes: a TatABC complex, containing multiple copies of TatA, TatB and TatC subunits, and a separate TatA complex, containing only TatA subunits. Substrates initially bind to the TatABC complex, which probably triggers association of the separate TatA complex to form the active translocon.</text>
</comment>
<evidence type="ECO:0000256" key="2">
    <source>
        <dbReference type="ARBA" id="ARBA00022448"/>
    </source>
</evidence>
<proteinExistence type="inferred from homology"/>
<keyword evidence="8 9" id="KW-0472">Membrane</keyword>
<name>A0AAQ2C3R6_9MICO</name>
<keyword evidence="3 9" id="KW-1003">Cell membrane</keyword>
<evidence type="ECO:0000256" key="1">
    <source>
        <dbReference type="ARBA" id="ARBA00004162"/>
    </source>
</evidence>
<comment type="subcellular location">
    <subcellularLocation>
        <location evidence="1 9">Cell membrane</location>
        <topology evidence="1 9">Single-pass membrane protein</topology>
    </subcellularLocation>
</comment>
<evidence type="ECO:0000256" key="10">
    <source>
        <dbReference type="SAM" id="MobiDB-lite"/>
    </source>
</evidence>
<dbReference type="NCBIfam" id="TIGR01411">
    <property type="entry name" value="tatAE"/>
    <property type="match status" value="1"/>
</dbReference>
<keyword evidence="4 9" id="KW-0812">Transmembrane</keyword>
<dbReference type="PANTHER" id="PTHR42982">
    <property type="entry name" value="SEC-INDEPENDENT PROTEIN TRANSLOCASE PROTEIN TATA"/>
    <property type="match status" value="1"/>
</dbReference>
<dbReference type="GO" id="GO:0008320">
    <property type="term" value="F:protein transmembrane transporter activity"/>
    <property type="evidence" value="ECO:0007669"/>
    <property type="project" value="UniProtKB-UniRule"/>
</dbReference>
<dbReference type="Proteomes" id="UP000297403">
    <property type="component" value="Unassembled WGS sequence"/>
</dbReference>
<dbReference type="AlphaFoldDB" id="A0AAQ2C3R6"/>
<accession>A0AAQ2C3R6</accession>